<name>A0A3G4ZLC8_9VIRU</name>
<keyword evidence="1" id="KW-0472">Membrane</keyword>
<evidence type="ECO:0000259" key="2">
    <source>
        <dbReference type="Pfam" id="PF04991"/>
    </source>
</evidence>
<keyword evidence="1" id="KW-0812">Transmembrane</keyword>
<accession>A0A3G4ZLC8</accession>
<protein>
    <recommendedName>
        <fullName evidence="2">LicD/FKTN/FKRP nucleotidyltransferase domain-containing protein</fullName>
    </recommendedName>
</protein>
<dbReference type="Pfam" id="PF04991">
    <property type="entry name" value="LicD"/>
    <property type="match status" value="1"/>
</dbReference>
<organism evidence="3">
    <name type="scientific">Terrestrivirus sp</name>
    <dbReference type="NCBI Taxonomy" id="2487775"/>
    <lineage>
        <taxon>Viruses</taxon>
        <taxon>Varidnaviria</taxon>
        <taxon>Bamfordvirae</taxon>
        <taxon>Nucleocytoviricota</taxon>
        <taxon>Megaviricetes</taxon>
        <taxon>Imitervirales</taxon>
        <taxon>Mimiviridae</taxon>
        <taxon>Klosneuvirinae</taxon>
    </lineage>
</organism>
<sequence length="318" mass="37511">MESINDPEVNVFPTSLYKPSLSLTKSSTGTGVFYNMSYDIWFWRIIVILLIVMVYIIIVKLCNDVDKDMSKYLHHDIIQHMNYVDSILTKNKIKHWVMFGTLFGAVRLKRFVKSDPDFDFGANIEDCNRIIALNDTIIKDGYYIRKTYTYGVNINSKKEEYMWKVLLKITYNQKEVGEIILYEKFSDGLMRRYDKEKNINYWPSLNTFPTWFTDVLVKVTIDGKQYDAPRDSEILLEYWYGTNWKQLTLSNDKLGNPDIDYTVETDGKRHLSFLINYITKIVKNKLIIPTQNKAVYIFPENQIEWIKDNDPIISIKLS</sequence>
<reference evidence="3" key="1">
    <citation type="submission" date="2018-10" db="EMBL/GenBank/DDBJ databases">
        <title>Hidden diversity of soil giant viruses.</title>
        <authorList>
            <person name="Schulz F."/>
            <person name="Alteio L."/>
            <person name="Goudeau D."/>
            <person name="Ryan E.M."/>
            <person name="Malmstrom R.R."/>
            <person name="Blanchard J."/>
            <person name="Woyke T."/>
        </authorList>
    </citation>
    <scope>NUCLEOTIDE SEQUENCE</scope>
    <source>
        <strain evidence="3">TEV1</strain>
    </source>
</reference>
<feature type="domain" description="LicD/FKTN/FKRP nucleotidyltransferase" evidence="2">
    <location>
        <begin position="90"/>
        <end position="198"/>
    </location>
</feature>
<keyword evidence="1" id="KW-1133">Transmembrane helix</keyword>
<feature type="transmembrane region" description="Helical" evidence="1">
    <location>
        <begin position="41"/>
        <end position="62"/>
    </location>
</feature>
<dbReference type="EMBL" id="MK071980">
    <property type="protein sequence ID" value="AYV75636.1"/>
    <property type="molecule type" value="Genomic_DNA"/>
</dbReference>
<dbReference type="PANTHER" id="PTHR13627">
    <property type="entry name" value="FUKUTIN RELATED PROTEIN"/>
    <property type="match status" value="1"/>
</dbReference>
<evidence type="ECO:0000313" key="3">
    <source>
        <dbReference type="EMBL" id="AYV75636.1"/>
    </source>
</evidence>
<dbReference type="GO" id="GO:0009100">
    <property type="term" value="P:glycoprotein metabolic process"/>
    <property type="evidence" value="ECO:0007669"/>
    <property type="project" value="UniProtKB-ARBA"/>
</dbReference>
<gene>
    <name evidence="3" type="ORF">Terrestrivirus2_144</name>
</gene>
<dbReference type="InterPro" id="IPR052613">
    <property type="entry name" value="LicD_transferase"/>
</dbReference>
<proteinExistence type="predicted"/>
<evidence type="ECO:0000256" key="1">
    <source>
        <dbReference type="SAM" id="Phobius"/>
    </source>
</evidence>
<dbReference type="InterPro" id="IPR007074">
    <property type="entry name" value="LicD/FKTN/FKRP_NTP_transf"/>
</dbReference>
<dbReference type="PANTHER" id="PTHR13627:SF31">
    <property type="entry name" value="RIBITOL 5-PHOSPHATE TRANSFERASE FKRP"/>
    <property type="match status" value="1"/>
</dbReference>